<dbReference type="KEGG" id="nti:DNFV4_03725"/>
<evidence type="ECO:0008006" key="3">
    <source>
        <dbReference type="Google" id="ProtNLM"/>
    </source>
</evidence>
<evidence type="ECO:0000313" key="1">
    <source>
        <dbReference type="EMBL" id="CAI4033289.1"/>
    </source>
</evidence>
<dbReference type="Pfam" id="PF01135">
    <property type="entry name" value="PCMT"/>
    <property type="match status" value="1"/>
</dbReference>
<dbReference type="SUPFAM" id="SSF53335">
    <property type="entry name" value="S-adenosyl-L-methionine-dependent methyltransferases"/>
    <property type="match status" value="1"/>
</dbReference>
<accession>A0AA86TEI9</accession>
<keyword evidence="2" id="KW-1185">Reference proteome</keyword>
<dbReference type="InterPro" id="IPR029063">
    <property type="entry name" value="SAM-dependent_MTases_sf"/>
</dbReference>
<dbReference type="AlphaFoldDB" id="A0AA86TEI9"/>
<sequence>MNAGLGGRFHATTGPPPLTEVWLDRLDLVPGVTILDVASGHGIPPFRLAELVGQTGTVLGMDWSERQVASACVSRRPS</sequence>
<protein>
    <recommendedName>
        <fullName evidence="3">Methyltransferase domain-containing protein</fullName>
    </recommendedName>
</protein>
<evidence type="ECO:0000313" key="2">
    <source>
        <dbReference type="Proteomes" id="UP001179121"/>
    </source>
</evidence>
<gene>
    <name evidence="1" type="ORF">DNFV4_03725</name>
</gene>
<organism evidence="1 2">
    <name type="scientific">Nitrospira tepida</name>
    <dbReference type="NCBI Taxonomy" id="2973512"/>
    <lineage>
        <taxon>Bacteria</taxon>
        <taxon>Pseudomonadati</taxon>
        <taxon>Nitrospirota</taxon>
        <taxon>Nitrospiria</taxon>
        <taxon>Nitrospirales</taxon>
        <taxon>Nitrospiraceae</taxon>
        <taxon>Nitrospira</taxon>
    </lineage>
</organism>
<reference evidence="1" key="1">
    <citation type="submission" date="2022-10" db="EMBL/GenBank/DDBJ databases">
        <authorList>
            <person name="Koch H."/>
        </authorList>
    </citation>
    <scope>NUCLEOTIDE SEQUENCE</scope>
    <source>
        <strain evidence="1">DNF</strain>
    </source>
</reference>
<name>A0AA86TEI9_9BACT</name>
<dbReference type="Proteomes" id="UP001179121">
    <property type="component" value="Chromosome"/>
</dbReference>
<dbReference type="RefSeq" id="WP_289270370.1">
    <property type="nucleotide sequence ID" value="NZ_OX365700.1"/>
</dbReference>
<dbReference type="Gene3D" id="3.40.50.150">
    <property type="entry name" value="Vaccinia Virus protein VP39"/>
    <property type="match status" value="1"/>
</dbReference>
<proteinExistence type="predicted"/>
<dbReference type="EMBL" id="OX365700">
    <property type="protein sequence ID" value="CAI4033289.1"/>
    <property type="molecule type" value="Genomic_DNA"/>
</dbReference>